<reference evidence="1" key="1">
    <citation type="submission" date="2019-08" db="EMBL/GenBank/DDBJ databases">
        <authorList>
            <person name="Kucharzyk K."/>
            <person name="Murdoch R.W."/>
            <person name="Higgins S."/>
            <person name="Loffler F."/>
        </authorList>
    </citation>
    <scope>NUCLEOTIDE SEQUENCE</scope>
</reference>
<organism evidence="1">
    <name type="scientific">bioreactor metagenome</name>
    <dbReference type="NCBI Taxonomy" id="1076179"/>
    <lineage>
        <taxon>unclassified sequences</taxon>
        <taxon>metagenomes</taxon>
        <taxon>ecological metagenomes</taxon>
    </lineage>
</organism>
<protein>
    <submittedName>
        <fullName evidence="1">Uncharacterized protein</fullName>
    </submittedName>
</protein>
<comment type="caution">
    <text evidence="1">The sequence shown here is derived from an EMBL/GenBank/DDBJ whole genome shotgun (WGS) entry which is preliminary data.</text>
</comment>
<accession>A0A645D954</accession>
<dbReference type="AlphaFoldDB" id="A0A645D954"/>
<name>A0A645D954_9ZZZZ</name>
<sequence>MHTMVFNRYALIKPPFHNRVVRSNYDIPKDALCEIIAYSLKQAGAEHFLYAYDGFEQGICHVKKVMKSDIAAVNFEKLLLAVPEGGALGLFDDEINFYIRCSLEPAVCVAKNESQSGIFEFYGADLLTVPLFDKFRQDYDGFFLMESAKKHLDEIFI</sequence>
<evidence type="ECO:0000313" key="1">
    <source>
        <dbReference type="EMBL" id="MPM85473.1"/>
    </source>
</evidence>
<dbReference type="EMBL" id="VSSQ01033768">
    <property type="protein sequence ID" value="MPM85473.1"/>
    <property type="molecule type" value="Genomic_DNA"/>
</dbReference>
<proteinExistence type="predicted"/>
<gene>
    <name evidence="1" type="ORF">SDC9_132554</name>
</gene>